<gene>
    <name evidence="4" type="ORF">E1284_14065</name>
</gene>
<dbReference type="AlphaFoldDB" id="A0A4V2XMX3"/>
<keyword evidence="1" id="KW-0175">Coiled coil</keyword>
<evidence type="ECO:0000256" key="1">
    <source>
        <dbReference type="SAM" id="Coils"/>
    </source>
</evidence>
<name>A0A4V2XMX3_9ACTN</name>
<dbReference type="Proteomes" id="UP000295431">
    <property type="component" value="Unassembled WGS sequence"/>
</dbReference>
<dbReference type="InterPro" id="IPR025406">
    <property type="entry name" value="DUF4132"/>
</dbReference>
<keyword evidence="5" id="KW-1185">Reference proteome</keyword>
<sequence length="771" mass="86327">MDLAGRLLRAMTDPAPEDAADFPAWYAQMWRVSDTGLGGLLPAAYGLGRAPDHVSTCVRFMVEDEVKQRQPYFTPEACERMFAALVDGLTARKWADIALGAAALARCRSAWPDVARPASTLVEFLLENERDDKPFALLAVAGVAGDDVLRRAARRLRPGRKGEFALVEFDVAVRLAAEERVLLAELERSRGHGSPPPLPDAWERVAALPDYVRFASSALESAAARARAIQDGEIPYRADKAFTTDEVEMLGRAARLMLLRDEPWLPDFFDRLLPDISIAPTEARTLPSQALLYELVRAAQDFPTPELVTAIRNVRRNVRHAGVHKQLDKMLKKVDAALAERTEVALRLPDLGNLHREIGGYTAVITVGGKAELTFEKDGKALKGVPAPVRRDHKDELKELRDLVKRLSAQLVTLARALEGGFTVDATHPFGRWRDTLVHHTIAGPTVRGLIWEVETAPGAWRAVLPETDGLPDAADDAAVRLWHPIRSEPGEVRAWRDLLIERRIRQPFKQAFREIYLLTPAEEETGTYSNRFAAHLVHYRRMFALFRARGWTSSLLGPWDGGGADEAARVLAAGEWRVRFSHVLADGEYEQEIAGTNRVLFDRRADGSWRNARLADVPPLVFSEAMRDVDLFVGVTSIAADPMWEDGEAHEYWVREWYADLYESTRTRKDALARILPRTKIADRCSIDDRHLVVRGRLRTYRIHLGSANIVMEPDDAFLCIVPERRALGAKVFLPFEDERLSLILSKAFLLAADDTITDESIRTQIERGA</sequence>
<comment type="caution">
    <text evidence="4">The sequence shown here is derived from an EMBL/GenBank/DDBJ whole genome shotgun (WGS) entry which is preliminary data.</text>
</comment>
<dbReference type="EMBL" id="SMJW01000058">
    <property type="protein sequence ID" value="TDC15976.1"/>
    <property type="molecule type" value="Genomic_DNA"/>
</dbReference>
<feature type="domain" description="DUF4132" evidence="2">
    <location>
        <begin position="379"/>
        <end position="552"/>
    </location>
</feature>
<proteinExistence type="predicted"/>
<evidence type="ECO:0000313" key="4">
    <source>
        <dbReference type="EMBL" id="TDC15976.1"/>
    </source>
</evidence>
<dbReference type="Pfam" id="PF13569">
    <property type="entry name" value="DUF4132"/>
    <property type="match status" value="1"/>
</dbReference>
<dbReference type="Pfam" id="PF24879">
    <property type="entry name" value="DUF7737"/>
    <property type="match status" value="1"/>
</dbReference>
<dbReference type="InterPro" id="IPR056639">
    <property type="entry name" value="DUF7737"/>
</dbReference>
<dbReference type="RefSeq" id="WP_131939515.1">
    <property type="nucleotide sequence ID" value="NZ_BAAAMX010000015.1"/>
</dbReference>
<feature type="domain" description="DUF7737" evidence="3">
    <location>
        <begin position="667"/>
        <end position="767"/>
    </location>
</feature>
<organism evidence="4 5">
    <name type="scientific">Actinomadura bangladeshensis</name>
    <dbReference type="NCBI Taxonomy" id="453573"/>
    <lineage>
        <taxon>Bacteria</taxon>
        <taxon>Bacillati</taxon>
        <taxon>Actinomycetota</taxon>
        <taxon>Actinomycetes</taxon>
        <taxon>Streptosporangiales</taxon>
        <taxon>Thermomonosporaceae</taxon>
        <taxon>Actinomadura</taxon>
    </lineage>
</organism>
<reference evidence="4 5" key="1">
    <citation type="submission" date="2019-03" db="EMBL/GenBank/DDBJ databases">
        <title>Draft genome sequences of novel Actinobacteria.</title>
        <authorList>
            <person name="Sahin N."/>
            <person name="Ay H."/>
            <person name="Saygin H."/>
        </authorList>
    </citation>
    <scope>NUCLEOTIDE SEQUENCE [LARGE SCALE GENOMIC DNA]</scope>
    <source>
        <strain evidence="4 5">DSM 45347</strain>
    </source>
</reference>
<feature type="coiled-coil region" evidence="1">
    <location>
        <begin position="390"/>
        <end position="417"/>
    </location>
</feature>
<dbReference type="OrthoDB" id="9763697at2"/>
<accession>A0A4V2XMX3</accession>
<protein>
    <submittedName>
        <fullName evidence="4">DUF4132 domain-containing protein</fullName>
    </submittedName>
</protein>
<evidence type="ECO:0000259" key="3">
    <source>
        <dbReference type="Pfam" id="PF24879"/>
    </source>
</evidence>
<evidence type="ECO:0000313" key="5">
    <source>
        <dbReference type="Proteomes" id="UP000295431"/>
    </source>
</evidence>
<evidence type="ECO:0000259" key="2">
    <source>
        <dbReference type="Pfam" id="PF13569"/>
    </source>
</evidence>